<dbReference type="Proteomes" id="UP000792457">
    <property type="component" value="Unassembled WGS sequence"/>
</dbReference>
<protein>
    <submittedName>
        <fullName evidence="1">Uncharacterized protein</fullName>
    </submittedName>
</protein>
<sequence length="409" mass="46508">MEEDTELSAEEFFDTTREKIILALSNSQDAMKYKWAVNFLQRAARGFGDVYHEPWIGPLSLKECSEVLLQTYKKLIRNSDLDYAYLNSMLQAVTLSSLNVNDFISELVTVLVDENELTCENITIDTFPQEKRIEQESEESQSRDLLVSVGTNARVGNCSYGNSLKRLPLRTKMETSDEISCMKKSSRLCKDGKESSNEVKDLLNNIWIWVKNNRVQLSPEIMGKLLSSLPERVEEVMIDISLEVIKNSISRKKLVSDVEKEFEGNSSWTSINNEAYIVDSVFQDNVLIIGAATTSPKLFQICSSVLNQLLIQSSGCSDAWSAMLTLCSSFARETAQKRAAFYPLEVQSAVIWMDVEPGKIKSKEYQEKVQSHLRNTLKNLPTEMAIALFSHFPEWLPHADLMSLLHYHR</sequence>
<proteinExistence type="predicted"/>
<accession>A0A8K0KQ38</accession>
<comment type="caution">
    <text evidence="1">The sequence shown here is derived from an EMBL/GenBank/DDBJ whole genome shotgun (WGS) entry which is preliminary data.</text>
</comment>
<evidence type="ECO:0000313" key="1">
    <source>
        <dbReference type="EMBL" id="KAG8238349.1"/>
    </source>
</evidence>
<dbReference type="AlphaFoldDB" id="A0A8K0KQ38"/>
<reference evidence="1" key="1">
    <citation type="submission" date="2013-04" db="EMBL/GenBank/DDBJ databases">
        <authorList>
            <person name="Qu J."/>
            <person name="Murali S.C."/>
            <person name="Bandaranaike D."/>
            <person name="Bellair M."/>
            <person name="Blankenburg K."/>
            <person name="Chao H."/>
            <person name="Dinh H."/>
            <person name="Doddapaneni H."/>
            <person name="Downs B."/>
            <person name="Dugan-Rocha S."/>
            <person name="Elkadiri S."/>
            <person name="Gnanaolivu R.D."/>
            <person name="Hernandez B."/>
            <person name="Javaid M."/>
            <person name="Jayaseelan J.C."/>
            <person name="Lee S."/>
            <person name="Li M."/>
            <person name="Ming W."/>
            <person name="Munidasa M."/>
            <person name="Muniz J."/>
            <person name="Nguyen L."/>
            <person name="Ongeri F."/>
            <person name="Osuji N."/>
            <person name="Pu L.-L."/>
            <person name="Puazo M."/>
            <person name="Qu C."/>
            <person name="Quiroz J."/>
            <person name="Raj R."/>
            <person name="Weissenberger G."/>
            <person name="Xin Y."/>
            <person name="Zou X."/>
            <person name="Han Y."/>
            <person name="Richards S."/>
            <person name="Worley K."/>
            <person name="Muzny D."/>
            <person name="Gibbs R."/>
        </authorList>
    </citation>
    <scope>NUCLEOTIDE SEQUENCE</scope>
    <source>
        <strain evidence="1">Sampled in the wild</strain>
    </source>
</reference>
<keyword evidence="2" id="KW-1185">Reference proteome</keyword>
<dbReference type="EMBL" id="KZ309339">
    <property type="protein sequence ID" value="KAG8238349.1"/>
    <property type="molecule type" value="Genomic_DNA"/>
</dbReference>
<gene>
    <name evidence="1" type="ORF">J437_LFUL017242</name>
</gene>
<organism evidence="1 2">
    <name type="scientific">Ladona fulva</name>
    <name type="common">Scarce chaser dragonfly</name>
    <name type="synonym">Libellula fulva</name>
    <dbReference type="NCBI Taxonomy" id="123851"/>
    <lineage>
        <taxon>Eukaryota</taxon>
        <taxon>Metazoa</taxon>
        <taxon>Ecdysozoa</taxon>
        <taxon>Arthropoda</taxon>
        <taxon>Hexapoda</taxon>
        <taxon>Insecta</taxon>
        <taxon>Pterygota</taxon>
        <taxon>Palaeoptera</taxon>
        <taxon>Odonata</taxon>
        <taxon>Epiprocta</taxon>
        <taxon>Anisoptera</taxon>
        <taxon>Libelluloidea</taxon>
        <taxon>Libellulidae</taxon>
        <taxon>Ladona</taxon>
    </lineage>
</organism>
<reference evidence="1" key="2">
    <citation type="submission" date="2017-10" db="EMBL/GenBank/DDBJ databases">
        <title>Ladona fulva Genome sequencing and assembly.</title>
        <authorList>
            <person name="Murali S."/>
            <person name="Richards S."/>
            <person name="Bandaranaike D."/>
            <person name="Bellair M."/>
            <person name="Blankenburg K."/>
            <person name="Chao H."/>
            <person name="Dinh H."/>
            <person name="Doddapaneni H."/>
            <person name="Dugan-Rocha S."/>
            <person name="Elkadiri S."/>
            <person name="Gnanaolivu R."/>
            <person name="Hernandez B."/>
            <person name="Skinner E."/>
            <person name="Javaid M."/>
            <person name="Lee S."/>
            <person name="Li M."/>
            <person name="Ming W."/>
            <person name="Munidasa M."/>
            <person name="Muniz J."/>
            <person name="Nguyen L."/>
            <person name="Hughes D."/>
            <person name="Osuji N."/>
            <person name="Pu L.-L."/>
            <person name="Puazo M."/>
            <person name="Qu C."/>
            <person name="Quiroz J."/>
            <person name="Raj R."/>
            <person name="Weissenberger G."/>
            <person name="Xin Y."/>
            <person name="Zou X."/>
            <person name="Han Y."/>
            <person name="Worley K."/>
            <person name="Muzny D."/>
            <person name="Gibbs R."/>
        </authorList>
    </citation>
    <scope>NUCLEOTIDE SEQUENCE</scope>
    <source>
        <strain evidence="1">Sampled in the wild</strain>
    </source>
</reference>
<name>A0A8K0KQ38_LADFU</name>
<evidence type="ECO:0000313" key="2">
    <source>
        <dbReference type="Proteomes" id="UP000792457"/>
    </source>
</evidence>
<dbReference type="OrthoDB" id="7449785at2759"/>